<dbReference type="InterPro" id="IPR051044">
    <property type="entry name" value="MAG_DAG_Lipase"/>
</dbReference>
<dbReference type="EMBL" id="DS113313">
    <property type="protein sequence ID" value="EAY11788.1"/>
    <property type="molecule type" value="Genomic_DNA"/>
</dbReference>
<dbReference type="Gene3D" id="3.40.50.1820">
    <property type="entry name" value="alpha/beta hydrolase"/>
    <property type="match status" value="1"/>
</dbReference>
<dbReference type="SMR" id="A2E6H5"/>
<organism evidence="2 3">
    <name type="scientific">Trichomonas vaginalis (strain ATCC PRA-98 / G3)</name>
    <dbReference type="NCBI Taxonomy" id="412133"/>
    <lineage>
        <taxon>Eukaryota</taxon>
        <taxon>Metamonada</taxon>
        <taxon>Parabasalia</taxon>
        <taxon>Trichomonadida</taxon>
        <taxon>Trichomonadidae</taxon>
        <taxon>Trichomonas</taxon>
    </lineage>
</organism>
<dbReference type="OrthoDB" id="2498029at2759"/>
<proteinExistence type="predicted"/>
<evidence type="ECO:0000313" key="3">
    <source>
        <dbReference type="Proteomes" id="UP000001542"/>
    </source>
</evidence>
<feature type="domain" description="Serine aminopeptidase S33" evidence="1">
    <location>
        <begin position="39"/>
        <end position="267"/>
    </location>
</feature>
<accession>A2E6H5</accession>
<sequence length="294" mass="33147">MELSEASFSFAFEGESFSIPCRDETLTGCKWVALDLPPEFIVVYVHDIGCFGSIDHDVFDVLTSHGAIVYACDHLGHGRSKGKILYLSISDIVDETLKVIDLAKSENNNLPLFLFGINAGALSIISLMLREKEKLKKSVNGIILESPWICSWQKVQPGLYTTVFLMLLNSIAPSLIYDPGVSYLSDTPLYFEATCNRCSLYMPYMTPHFYLSAMDEITKCRQNIQDLPSIPTLFAFGEKDSFLNPKQLEVFKSQIANISKMTVNNYDGGHWITKGNARPQFLQDFLVFVQKHRK</sequence>
<dbReference type="InterPro" id="IPR029058">
    <property type="entry name" value="AB_hydrolase_fold"/>
</dbReference>
<reference evidence="2" key="1">
    <citation type="submission" date="2006-10" db="EMBL/GenBank/DDBJ databases">
        <authorList>
            <person name="Amadeo P."/>
            <person name="Zhao Q."/>
            <person name="Wortman J."/>
            <person name="Fraser-Liggett C."/>
            <person name="Carlton J."/>
        </authorList>
    </citation>
    <scope>NUCLEOTIDE SEQUENCE</scope>
    <source>
        <strain evidence="2">G3</strain>
    </source>
</reference>
<dbReference type="Pfam" id="PF12146">
    <property type="entry name" value="Hydrolase_4"/>
    <property type="match status" value="1"/>
</dbReference>
<dbReference type="RefSeq" id="XP_001324011.1">
    <property type="nucleotide sequence ID" value="XM_001323976.1"/>
</dbReference>
<dbReference type="PANTHER" id="PTHR11614">
    <property type="entry name" value="PHOSPHOLIPASE-RELATED"/>
    <property type="match status" value="1"/>
</dbReference>
<dbReference type="InterPro" id="IPR022742">
    <property type="entry name" value="Hydrolase_4"/>
</dbReference>
<dbReference type="FunFam" id="3.40.50.1820:FF:000154">
    <property type="entry name" value="Alpha/beta hydrolase"/>
    <property type="match status" value="1"/>
</dbReference>
<name>A2E6H5_TRIV3</name>
<dbReference type="Proteomes" id="UP000001542">
    <property type="component" value="Unassembled WGS sequence"/>
</dbReference>
<reference evidence="2" key="2">
    <citation type="journal article" date="2007" name="Science">
        <title>Draft genome sequence of the sexually transmitted pathogen Trichomonas vaginalis.</title>
        <authorList>
            <person name="Carlton J.M."/>
            <person name="Hirt R.P."/>
            <person name="Silva J.C."/>
            <person name="Delcher A.L."/>
            <person name="Schatz M."/>
            <person name="Zhao Q."/>
            <person name="Wortman J.R."/>
            <person name="Bidwell S.L."/>
            <person name="Alsmark U.C.M."/>
            <person name="Besteiro S."/>
            <person name="Sicheritz-Ponten T."/>
            <person name="Noel C.J."/>
            <person name="Dacks J.B."/>
            <person name="Foster P.G."/>
            <person name="Simillion C."/>
            <person name="Van de Peer Y."/>
            <person name="Miranda-Saavedra D."/>
            <person name="Barton G.J."/>
            <person name="Westrop G.D."/>
            <person name="Mueller S."/>
            <person name="Dessi D."/>
            <person name="Fiori P.L."/>
            <person name="Ren Q."/>
            <person name="Paulsen I."/>
            <person name="Zhang H."/>
            <person name="Bastida-Corcuera F.D."/>
            <person name="Simoes-Barbosa A."/>
            <person name="Brown M.T."/>
            <person name="Hayes R.D."/>
            <person name="Mukherjee M."/>
            <person name="Okumura C.Y."/>
            <person name="Schneider R."/>
            <person name="Smith A.J."/>
            <person name="Vanacova S."/>
            <person name="Villalvazo M."/>
            <person name="Haas B.J."/>
            <person name="Pertea M."/>
            <person name="Feldblyum T.V."/>
            <person name="Utterback T.R."/>
            <person name="Shu C.L."/>
            <person name="Osoegawa K."/>
            <person name="de Jong P.J."/>
            <person name="Hrdy I."/>
            <person name="Horvathova L."/>
            <person name="Zubacova Z."/>
            <person name="Dolezal P."/>
            <person name="Malik S.B."/>
            <person name="Logsdon J.M. Jr."/>
            <person name="Henze K."/>
            <person name="Gupta A."/>
            <person name="Wang C.C."/>
            <person name="Dunne R.L."/>
            <person name="Upcroft J.A."/>
            <person name="Upcroft P."/>
            <person name="White O."/>
            <person name="Salzberg S.L."/>
            <person name="Tang P."/>
            <person name="Chiu C.-H."/>
            <person name="Lee Y.-S."/>
            <person name="Embley T.M."/>
            <person name="Coombs G.H."/>
            <person name="Mottram J.C."/>
            <person name="Tachezy J."/>
            <person name="Fraser-Liggett C.M."/>
            <person name="Johnson P.J."/>
        </authorList>
    </citation>
    <scope>NUCLEOTIDE SEQUENCE [LARGE SCALE GENOMIC DNA]</scope>
    <source>
        <strain evidence="2">G3</strain>
    </source>
</reference>
<dbReference type="STRING" id="5722.A2E6H5"/>
<dbReference type="ESTHER" id="triva-a2e6h5">
    <property type="family name" value="Monoglyceridelipase_lysophospholip"/>
</dbReference>
<gene>
    <name evidence="2" type="ORF">TVAG_106830</name>
</gene>
<dbReference type="AlphaFoldDB" id="A2E6H5"/>
<dbReference type="FunCoup" id="A2E6H5">
    <property type="interactions" value="324"/>
</dbReference>
<dbReference type="KEGG" id="tva:4769746"/>
<dbReference type="SUPFAM" id="SSF53474">
    <property type="entry name" value="alpha/beta-Hydrolases"/>
    <property type="match status" value="1"/>
</dbReference>
<dbReference type="GO" id="GO:0016020">
    <property type="term" value="C:membrane"/>
    <property type="evidence" value="ECO:0000318"/>
    <property type="project" value="GO_Central"/>
</dbReference>
<keyword evidence="3" id="KW-1185">Reference proteome</keyword>
<dbReference type="VEuPathDB" id="TrichDB:TVAG_106830"/>
<dbReference type="GO" id="GO:0016298">
    <property type="term" value="F:lipase activity"/>
    <property type="evidence" value="ECO:0000318"/>
    <property type="project" value="GO_Central"/>
</dbReference>
<dbReference type="InParanoid" id="A2E6H5"/>
<protein>
    <submittedName>
        <fullName evidence="2">Clan SC, family S33, methylesterase-like serine peptidase</fullName>
    </submittedName>
</protein>
<evidence type="ECO:0000259" key="1">
    <source>
        <dbReference type="Pfam" id="PF12146"/>
    </source>
</evidence>
<dbReference type="VEuPathDB" id="TrichDB:TVAGG3_0040350"/>
<evidence type="ECO:0000313" key="2">
    <source>
        <dbReference type="EMBL" id="EAY11788.1"/>
    </source>
</evidence>